<sequence length="159" mass="17480">MARTREHPSKPSDLLPGDETDSDVVCLGSRPVAQIAVKSNKPNEALAGPSTTSKRARTRRRGHGRRSQRHIPSQIVNRSIVLGSVRGNGPQPDVVGFFDHRGRFRLMVRCPGCKPSKIVKHEQVEFGDDFRGCSKPEVPEEVLRRLLAHVGPPLGPGEI</sequence>
<evidence type="ECO:0000256" key="1">
    <source>
        <dbReference type="SAM" id="MobiDB-lite"/>
    </source>
</evidence>
<feature type="compositionally biased region" description="Basic residues" evidence="1">
    <location>
        <begin position="54"/>
        <end position="69"/>
    </location>
</feature>
<dbReference type="EMBL" id="JAWRVI010000088">
    <property type="protein sequence ID" value="KAK4078044.1"/>
    <property type="molecule type" value="Genomic_DNA"/>
</dbReference>
<feature type="region of interest" description="Disordered" evidence="1">
    <location>
        <begin position="1"/>
        <end position="23"/>
    </location>
</feature>
<evidence type="ECO:0000313" key="2">
    <source>
        <dbReference type="EMBL" id="KAK4078044.1"/>
    </source>
</evidence>
<comment type="caution">
    <text evidence="2">The sequence shown here is derived from an EMBL/GenBank/DDBJ whole genome shotgun (WGS) entry which is preliminary data.</text>
</comment>
<evidence type="ECO:0000313" key="3">
    <source>
        <dbReference type="Proteomes" id="UP001287286"/>
    </source>
</evidence>
<organism evidence="2 3">
    <name type="scientific">Purpureocillium lilacinum</name>
    <name type="common">Paecilomyces lilacinus</name>
    <dbReference type="NCBI Taxonomy" id="33203"/>
    <lineage>
        <taxon>Eukaryota</taxon>
        <taxon>Fungi</taxon>
        <taxon>Dikarya</taxon>
        <taxon>Ascomycota</taxon>
        <taxon>Pezizomycotina</taxon>
        <taxon>Sordariomycetes</taxon>
        <taxon>Hypocreomycetidae</taxon>
        <taxon>Hypocreales</taxon>
        <taxon>Ophiocordycipitaceae</taxon>
        <taxon>Purpureocillium</taxon>
    </lineage>
</organism>
<reference evidence="2 3" key="1">
    <citation type="journal article" date="2024" name="Microbiol. Resour. Announc.">
        <title>Genome annotations for the ascomycete fungi Trichoderma harzianum, Trichoderma aggressivum, and Purpureocillium lilacinum.</title>
        <authorList>
            <person name="Beijen E.P.W."/>
            <person name="Ohm R.A."/>
        </authorList>
    </citation>
    <scope>NUCLEOTIDE SEQUENCE [LARGE SCALE GENOMIC DNA]</scope>
    <source>
        <strain evidence="2 3">CBS 150709</strain>
    </source>
</reference>
<accession>A0ABR0BIX7</accession>
<keyword evidence="3" id="KW-1185">Reference proteome</keyword>
<protein>
    <submittedName>
        <fullName evidence="2">Uncharacterized protein</fullName>
    </submittedName>
</protein>
<gene>
    <name evidence="2" type="ORF">Purlil1_12108</name>
</gene>
<proteinExistence type="predicted"/>
<dbReference type="Proteomes" id="UP001287286">
    <property type="component" value="Unassembled WGS sequence"/>
</dbReference>
<feature type="compositionally biased region" description="Basic and acidic residues" evidence="1">
    <location>
        <begin position="1"/>
        <end position="10"/>
    </location>
</feature>
<name>A0ABR0BIX7_PURLI</name>
<feature type="region of interest" description="Disordered" evidence="1">
    <location>
        <begin position="36"/>
        <end position="72"/>
    </location>
</feature>